<evidence type="ECO:0000256" key="4">
    <source>
        <dbReference type="ARBA" id="ARBA00022692"/>
    </source>
</evidence>
<comment type="caution">
    <text evidence="9">The sequence shown here is derived from an EMBL/GenBank/DDBJ whole genome shotgun (WGS) entry which is preliminary data.</text>
</comment>
<dbReference type="AlphaFoldDB" id="A0A1Q5PJI1"/>
<name>A0A1Q5PJI1_9ACTO</name>
<dbReference type="InterPro" id="IPR032816">
    <property type="entry name" value="VTT_dom"/>
</dbReference>
<feature type="transmembrane region" description="Helical" evidence="7">
    <location>
        <begin position="12"/>
        <end position="32"/>
    </location>
</feature>
<keyword evidence="6 7" id="KW-0472">Membrane</keyword>
<dbReference type="PANTHER" id="PTHR30353:SF0">
    <property type="entry name" value="TRANSMEMBRANE PROTEIN"/>
    <property type="match status" value="1"/>
</dbReference>
<feature type="transmembrane region" description="Helical" evidence="7">
    <location>
        <begin position="137"/>
        <end position="157"/>
    </location>
</feature>
<dbReference type="Pfam" id="PF09335">
    <property type="entry name" value="VTT_dom"/>
    <property type="match status" value="1"/>
</dbReference>
<evidence type="ECO:0000256" key="2">
    <source>
        <dbReference type="ARBA" id="ARBA00010792"/>
    </source>
</evidence>
<gene>
    <name evidence="9" type="ORF">BM477_07690</name>
</gene>
<dbReference type="GO" id="GO:0005886">
    <property type="term" value="C:plasma membrane"/>
    <property type="evidence" value="ECO:0007669"/>
    <property type="project" value="UniProtKB-SubCell"/>
</dbReference>
<evidence type="ECO:0000313" key="9">
    <source>
        <dbReference type="EMBL" id="OKL46051.1"/>
    </source>
</evidence>
<feature type="transmembrane region" description="Helical" evidence="7">
    <location>
        <begin position="52"/>
        <end position="74"/>
    </location>
</feature>
<feature type="transmembrane region" description="Helical" evidence="7">
    <location>
        <begin position="169"/>
        <end position="189"/>
    </location>
</feature>
<organism evidence="9 10">
    <name type="scientific">Boudabousia marimammalium</name>
    <dbReference type="NCBI Taxonomy" id="156892"/>
    <lineage>
        <taxon>Bacteria</taxon>
        <taxon>Bacillati</taxon>
        <taxon>Actinomycetota</taxon>
        <taxon>Actinomycetes</taxon>
        <taxon>Actinomycetales</taxon>
        <taxon>Actinomycetaceae</taxon>
        <taxon>Boudabousia</taxon>
    </lineage>
</organism>
<proteinExistence type="inferred from homology"/>
<evidence type="ECO:0000256" key="7">
    <source>
        <dbReference type="RuleBase" id="RU367016"/>
    </source>
</evidence>
<keyword evidence="5 7" id="KW-1133">Transmembrane helix</keyword>
<evidence type="ECO:0000256" key="1">
    <source>
        <dbReference type="ARBA" id="ARBA00004651"/>
    </source>
</evidence>
<feature type="domain" description="VTT" evidence="8">
    <location>
        <begin position="33"/>
        <end position="157"/>
    </location>
</feature>
<dbReference type="PANTHER" id="PTHR30353">
    <property type="entry name" value="INNER MEMBRANE PROTEIN DEDA-RELATED"/>
    <property type="match status" value="1"/>
</dbReference>
<keyword evidence="4 7" id="KW-0812">Transmembrane</keyword>
<evidence type="ECO:0000256" key="3">
    <source>
        <dbReference type="ARBA" id="ARBA00022475"/>
    </source>
</evidence>
<accession>A0A1Q5PJI1</accession>
<comment type="similarity">
    <text evidence="2 7">Belongs to the DedA family.</text>
</comment>
<dbReference type="InterPro" id="IPR032818">
    <property type="entry name" value="DedA-like"/>
</dbReference>
<dbReference type="Proteomes" id="UP000186465">
    <property type="component" value="Unassembled WGS sequence"/>
</dbReference>
<evidence type="ECO:0000256" key="6">
    <source>
        <dbReference type="ARBA" id="ARBA00023136"/>
    </source>
</evidence>
<evidence type="ECO:0000313" key="10">
    <source>
        <dbReference type="Proteomes" id="UP000186465"/>
    </source>
</evidence>
<evidence type="ECO:0000256" key="5">
    <source>
        <dbReference type="ARBA" id="ARBA00022989"/>
    </source>
</evidence>
<keyword evidence="3 7" id="KW-1003">Cell membrane</keyword>
<evidence type="ECO:0000259" key="8">
    <source>
        <dbReference type="Pfam" id="PF09335"/>
    </source>
</evidence>
<reference evidence="10" key="1">
    <citation type="submission" date="2016-11" db="EMBL/GenBank/DDBJ databases">
        <title>Actinomyces gypaetusis sp. nov. isolated from Gypaetus barbatus in Qinghai Tibet Plateau China.</title>
        <authorList>
            <person name="Meng X."/>
        </authorList>
    </citation>
    <scope>NUCLEOTIDE SEQUENCE [LARGE SCALE GENOMIC DNA]</scope>
    <source>
        <strain evidence="10">DSM 15383</strain>
    </source>
</reference>
<comment type="subcellular location">
    <subcellularLocation>
        <location evidence="1 7">Cell membrane</location>
        <topology evidence="1 7">Multi-pass membrane protein</topology>
    </subcellularLocation>
</comment>
<dbReference type="EMBL" id="MPDM01000010">
    <property type="protein sequence ID" value="OKL46051.1"/>
    <property type="molecule type" value="Genomic_DNA"/>
</dbReference>
<sequence>MVVDFILSIASSWWVIPALALFACIDGFFPPVPAESLITALASLSSSAHVVPLWSVWIAGVVGATVGDSIAFWLGRKLPIESIPLVRKVATDERLEFARRELQLRGASYLLAARFVPVGRVLVNMTAGASGFKYPKFLPVSFVASTVWAGFAVVIGWGTGRIISDRPVLAMIVGIAVGVVVGLIFDRVASAFRKSHS</sequence>
<keyword evidence="10" id="KW-1185">Reference proteome</keyword>
<dbReference type="STRING" id="156892.BM477_07690"/>
<dbReference type="RefSeq" id="WP_075362117.1">
    <property type="nucleotide sequence ID" value="NZ_MPDM01000010.1"/>
</dbReference>
<protein>
    <recommendedName>
        <fullName evidence="8">VTT domain-containing protein</fullName>
    </recommendedName>
</protein>